<dbReference type="Proteomes" id="UP000234681">
    <property type="component" value="Chromosome 14"/>
</dbReference>
<evidence type="ECO:0000313" key="2">
    <source>
        <dbReference type="EMBL" id="EDL99965.1"/>
    </source>
</evidence>
<keyword evidence="1" id="KW-0472">Membrane</keyword>
<evidence type="ECO:0000256" key="1">
    <source>
        <dbReference type="SAM" id="Phobius"/>
    </source>
</evidence>
<evidence type="ECO:0000313" key="3">
    <source>
        <dbReference type="Proteomes" id="UP000234681"/>
    </source>
</evidence>
<gene>
    <name evidence="2" type="ORF">rCG_35793</name>
</gene>
<keyword evidence="1" id="KW-0812">Transmembrane</keyword>
<feature type="transmembrane region" description="Helical" evidence="1">
    <location>
        <begin position="12"/>
        <end position="28"/>
    </location>
</feature>
<reference evidence="3" key="1">
    <citation type="submission" date="2005-09" db="EMBL/GenBank/DDBJ databases">
        <authorList>
            <person name="Mural R.J."/>
            <person name="Li P.W."/>
            <person name="Adams M.D."/>
            <person name="Amanatides P.G."/>
            <person name="Baden-Tillson H."/>
            <person name="Barnstead M."/>
            <person name="Chin S.H."/>
            <person name="Dew I."/>
            <person name="Evans C.A."/>
            <person name="Ferriera S."/>
            <person name="Flanigan M."/>
            <person name="Fosler C."/>
            <person name="Glodek A."/>
            <person name="Gu Z."/>
            <person name="Holt R.A."/>
            <person name="Jennings D."/>
            <person name="Kraft C.L."/>
            <person name="Lu F."/>
            <person name="Nguyen T."/>
            <person name="Nusskern D.R."/>
            <person name="Pfannkoch C.M."/>
            <person name="Sitter C."/>
            <person name="Sutton G.G."/>
            <person name="Venter J.C."/>
            <person name="Wang Z."/>
            <person name="Woodage T."/>
            <person name="Zheng X.H."/>
            <person name="Zhong F."/>
        </authorList>
    </citation>
    <scope>NUCLEOTIDE SEQUENCE [LARGE SCALE GENOMIC DNA]</scope>
    <source>
        <strain>BN</strain>
        <strain evidence="3">Sprague-Dawley</strain>
    </source>
</reference>
<organism evidence="2 3">
    <name type="scientific">Rattus norvegicus</name>
    <name type="common">Rat</name>
    <dbReference type="NCBI Taxonomy" id="10116"/>
    <lineage>
        <taxon>Eukaryota</taxon>
        <taxon>Metazoa</taxon>
        <taxon>Chordata</taxon>
        <taxon>Craniata</taxon>
        <taxon>Vertebrata</taxon>
        <taxon>Euteleostomi</taxon>
        <taxon>Mammalia</taxon>
        <taxon>Eutheria</taxon>
        <taxon>Euarchontoglires</taxon>
        <taxon>Glires</taxon>
        <taxon>Rodentia</taxon>
        <taxon>Myomorpha</taxon>
        <taxon>Muroidea</taxon>
        <taxon>Muridae</taxon>
        <taxon>Murinae</taxon>
        <taxon>Rattus</taxon>
    </lineage>
</organism>
<dbReference type="EMBL" id="CH473963">
    <property type="protein sequence ID" value="EDL99965.1"/>
    <property type="molecule type" value="Genomic_DNA"/>
</dbReference>
<accession>A6IJQ2</accession>
<dbReference type="AlphaFoldDB" id="A6IJQ2"/>
<name>A6IJQ2_RAT</name>
<keyword evidence="1" id="KW-1133">Transmembrane helix</keyword>
<feature type="transmembrane region" description="Helical" evidence="1">
    <location>
        <begin position="48"/>
        <end position="64"/>
    </location>
</feature>
<sequence length="65" mass="7286">MDEVESGMSRFCRILVYLGIGGCCSFTLSSTDIPEKSLESFIRGTDGWVPPGLKVFLAVMWLFYK</sequence>
<proteinExistence type="predicted"/>
<protein>
    <submittedName>
        <fullName evidence="2">RCG35793</fullName>
    </submittedName>
</protein>